<keyword evidence="2" id="KW-1185">Reference proteome</keyword>
<organism evidence="1 2">
    <name type="scientific">Phytophthora aleatoria</name>
    <dbReference type="NCBI Taxonomy" id="2496075"/>
    <lineage>
        <taxon>Eukaryota</taxon>
        <taxon>Sar</taxon>
        <taxon>Stramenopiles</taxon>
        <taxon>Oomycota</taxon>
        <taxon>Peronosporomycetes</taxon>
        <taxon>Peronosporales</taxon>
        <taxon>Peronosporaceae</taxon>
        <taxon>Phytophthora</taxon>
    </lineage>
</organism>
<reference evidence="1" key="1">
    <citation type="submission" date="2021-01" db="EMBL/GenBank/DDBJ databases">
        <title>Phytophthora aleatoria, a newly-described species from Pinus radiata is distinct from Phytophthora cactorum isolates based on comparative genomics.</title>
        <authorList>
            <person name="Mcdougal R."/>
            <person name="Panda P."/>
            <person name="Williams N."/>
            <person name="Studholme D.J."/>
        </authorList>
    </citation>
    <scope>NUCLEOTIDE SEQUENCE</scope>
    <source>
        <strain evidence="1">NZFS 4037</strain>
    </source>
</reference>
<name>A0A8J5IJT0_9STRA</name>
<evidence type="ECO:0000313" key="2">
    <source>
        <dbReference type="Proteomes" id="UP000709295"/>
    </source>
</evidence>
<dbReference type="Proteomes" id="UP000709295">
    <property type="component" value="Unassembled WGS sequence"/>
</dbReference>
<sequence>MNALHMCQRMVESEYRLKVEMPGTLCDTIYPEEMKIVLGMTTRWVPAALYA</sequence>
<feature type="non-terminal residue" evidence="1">
    <location>
        <position position="51"/>
    </location>
</feature>
<proteinExistence type="predicted"/>
<comment type="caution">
    <text evidence="1">The sequence shown here is derived from an EMBL/GenBank/DDBJ whole genome shotgun (WGS) entry which is preliminary data.</text>
</comment>
<dbReference type="AlphaFoldDB" id="A0A8J5IJT0"/>
<dbReference type="EMBL" id="JAENGY010000852">
    <property type="protein sequence ID" value="KAG6955714.1"/>
    <property type="molecule type" value="Genomic_DNA"/>
</dbReference>
<accession>A0A8J5IJT0</accession>
<protein>
    <submittedName>
        <fullName evidence="1">Uncharacterized protein</fullName>
    </submittedName>
</protein>
<evidence type="ECO:0000313" key="1">
    <source>
        <dbReference type="EMBL" id="KAG6955714.1"/>
    </source>
</evidence>
<gene>
    <name evidence="1" type="ORF">JG688_00011768</name>
</gene>